<sequence length="114" mass="12924">MNDGNAVFPERNADGVALPHGFLERVQAFRRLAGRHCRGRVVGDQPVFLLRKLFGQRKVNHQHDHCQRTRKHPEQRVGQQALKVLHRGTEYAFHAVSSFPVTSRKISSSVASCE</sequence>
<proteinExistence type="predicted"/>
<name>A0A645AH67_9ZZZZ</name>
<organism evidence="1">
    <name type="scientific">bioreactor metagenome</name>
    <dbReference type="NCBI Taxonomy" id="1076179"/>
    <lineage>
        <taxon>unclassified sequences</taxon>
        <taxon>metagenomes</taxon>
        <taxon>ecological metagenomes</taxon>
    </lineage>
</organism>
<gene>
    <name evidence="1" type="ORF">SDC9_99279</name>
</gene>
<comment type="caution">
    <text evidence="1">The sequence shown here is derived from an EMBL/GenBank/DDBJ whole genome shotgun (WGS) entry which is preliminary data.</text>
</comment>
<evidence type="ECO:0000313" key="1">
    <source>
        <dbReference type="EMBL" id="MPM52519.1"/>
    </source>
</evidence>
<accession>A0A645AH67</accession>
<dbReference type="AlphaFoldDB" id="A0A645AH67"/>
<reference evidence="1" key="1">
    <citation type="submission" date="2019-08" db="EMBL/GenBank/DDBJ databases">
        <authorList>
            <person name="Kucharzyk K."/>
            <person name="Murdoch R.W."/>
            <person name="Higgins S."/>
            <person name="Loffler F."/>
        </authorList>
    </citation>
    <scope>NUCLEOTIDE SEQUENCE</scope>
</reference>
<protein>
    <submittedName>
        <fullName evidence="1">Uncharacterized protein</fullName>
    </submittedName>
</protein>
<dbReference type="EMBL" id="VSSQ01013900">
    <property type="protein sequence ID" value="MPM52519.1"/>
    <property type="molecule type" value="Genomic_DNA"/>
</dbReference>